<dbReference type="InterPro" id="IPR057670">
    <property type="entry name" value="SH3_retrovirus"/>
</dbReference>
<evidence type="ECO:0000259" key="3">
    <source>
        <dbReference type="PROSITE" id="PS50994"/>
    </source>
</evidence>
<dbReference type="Pfam" id="PF00665">
    <property type="entry name" value="rve"/>
    <property type="match status" value="1"/>
</dbReference>
<dbReference type="PROSITE" id="PS50994">
    <property type="entry name" value="INTEGRASE"/>
    <property type="match status" value="1"/>
</dbReference>
<dbReference type="Pfam" id="PF22936">
    <property type="entry name" value="Pol_BBD"/>
    <property type="match status" value="1"/>
</dbReference>
<dbReference type="Pfam" id="PF25597">
    <property type="entry name" value="SH3_retrovirus"/>
    <property type="match status" value="1"/>
</dbReference>
<evidence type="ECO:0000256" key="1">
    <source>
        <dbReference type="ARBA" id="ARBA00022884"/>
    </source>
</evidence>
<evidence type="ECO:0000313" key="4">
    <source>
        <dbReference type="EMBL" id="SGY12556.1"/>
    </source>
</evidence>
<dbReference type="GO" id="GO:0003723">
    <property type="term" value="F:RNA binding"/>
    <property type="evidence" value="ECO:0007669"/>
    <property type="project" value="UniProtKB-KW"/>
</dbReference>
<evidence type="ECO:0000256" key="2">
    <source>
        <dbReference type="SAM" id="MobiDB-lite"/>
    </source>
</evidence>
<dbReference type="Gene3D" id="3.30.420.10">
    <property type="entry name" value="Ribonuclease H-like superfamily/Ribonuclease H"/>
    <property type="match status" value="1"/>
</dbReference>
<dbReference type="GO" id="GO:0015074">
    <property type="term" value="P:DNA integration"/>
    <property type="evidence" value="ECO:0007669"/>
    <property type="project" value="InterPro"/>
</dbReference>
<protein>
    <submittedName>
        <fullName evidence="4">BQ5605_C011g06540 protein</fullName>
    </submittedName>
</protein>
<dbReference type="InterPro" id="IPR054722">
    <property type="entry name" value="PolX-like_BBD"/>
</dbReference>
<dbReference type="SUPFAM" id="SSF53098">
    <property type="entry name" value="Ribonuclease H-like"/>
    <property type="match status" value="1"/>
</dbReference>
<evidence type="ECO:0000313" key="5">
    <source>
        <dbReference type="Proteomes" id="UP000249464"/>
    </source>
</evidence>
<accession>A0A2X0LTT1</accession>
<name>A0A2X0LTT1_9BASI</name>
<dbReference type="Proteomes" id="UP000249464">
    <property type="component" value="Unassembled WGS sequence"/>
</dbReference>
<proteinExistence type="predicted"/>
<dbReference type="InterPro" id="IPR001584">
    <property type="entry name" value="Integrase_cat-core"/>
</dbReference>
<dbReference type="PANTHER" id="PTHR45786:SF74">
    <property type="entry name" value="ATP-DEPENDENT DNA HELICASE"/>
    <property type="match status" value="1"/>
</dbReference>
<dbReference type="PANTHER" id="PTHR45786">
    <property type="entry name" value="DNA BINDING PROTEIN-LIKE"/>
    <property type="match status" value="1"/>
</dbReference>
<keyword evidence="1" id="KW-0694">RNA-binding</keyword>
<organism evidence="4 5">
    <name type="scientific">Microbotryum silenes-dioicae</name>
    <dbReference type="NCBI Taxonomy" id="796604"/>
    <lineage>
        <taxon>Eukaryota</taxon>
        <taxon>Fungi</taxon>
        <taxon>Dikarya</taxon>
        <taxon>Basidiomycota</taxon>
        <taxon>Pucciniomycotina</taxon>
        <taxon>Microbotryomycetes</taxon>
        <taxon>Microbotryales</taxon>
        <taxon>Microbotryaceae</taxon>
        <taxon>Microbotryum</taxon>
    </lineage>
</organism>
<dbReference type="InterPro" id="IPR013103">
    <property type="entry name" value="RVT_2"/>
</dbReference>
<dbReference type="GO" id="GO:0005634">
    <property type="term" value="C:nucleus"/>
    <property type="evidence" value="ECO:0007669"/>
    <property type="project" value="UniProtKB-ARBA"/>
</dbReference>
<dbReference type="InterPro" id="IPR036397">
    <property type="entry name" value="RNaseH_sf"/>
</dbReference>
<dbReference type="Pfam" id="PF07727">
    <property type="entry name" value="RVT_2"/>
    <property type="match status" value="1"/>
</dbReference>
<feature type="region of interest" description="Disordered" evidence="2">
    <location>
        <begin position="532"/>
        <end position="554"/>
    </location>
</feature>
<feature type="domain" description="Integrase catalytic" evidence="3">
    <location>
        <begin position="1402"/>
        <end position="1568"/>
    </location>
</feature>
<gene>
    <name evidence="4" type="primary">BQ5605_C011g06540</name>
    <name evidence="4" type="ORF">BQ5605_C011G06540</name>
</gene>
<sequence length="1891" mass="207073">MPRSQGRHGGPSQPRQVLGARIAPAPGSNRAQTPQAHVSIRDDLGPQTAVCTHCKARHWECERSKSTRHFSACCSQGKVRLPPPPQPNLEYRQLLQGSDSEAVAFRENARSYNNALSFTSLAALWDQTQVGTLGPPVFRVFGRLYHRLGALIPAVNQCPAFAQTWLINPAEATDTRLEPDGADSHMQRSTLTKLESMLRTGNRFVREFASAKARAGWDTAKEWVLRLCLPPGRDRRTHNLPTSSTEMAMLICDSDTNTGDRGPQDLILQVHGDRCPDGRPKYQIVSSLHPSAMPLRYPLLFPAGEDGFHPNIPLCGFNQAGPPIARNREQIDNGKTKRRTKTATMRMKTARKGTKRMVMANDEGQVKGSRWRVSRSQFFAHYLPNATRTSQSRIAPNVPSWTIPGCDGVRCQTWKASAAHHDDVRPRLTGNQGCTGADKACNRPDLIARVFEAKSGNKRHAGCFGNECKMNGFCFFAVFRIMATVLRCFHLCFGSSCRTGQKFRGRRWGIALALGIGWGGGDCNATSATTLVDQQSAGQRQRHQRTRERSSQTIPTALLPLPEGPFPRHDLGSMTLQCPICSALHWEFEKSPTPGGATPFKLCCADGTVRLPGIEKPPPELLELLTGDGPVEKIFRDRILAFNESFAMASFGTSKGHGIISGSGPPSFYLSGTVLHRIGTLAPGPADDPVFAQILFLAPTKRIEARRRFNGPPEEVRLLDSAYQQIVPVLDGMLRVHNRRVKLFLTAKEFMDSEASHMYQLRLLAPRNRDPRTYNLPTQEEVAVILPGDDTKYRSSRREIVVRLRHLPNNDSSGIQLICDGHPAFMAPTCPLLLPYGEDCSARAKRNGVLQRTTDNANANPQTGKGGSKCVTQTQFNVYYFHICPPNISYPTLFLLNPTERPANSSHQDMSTPLMVTGGTTPIVLVKPRDVDPSCHLRNAGGWSQWIDDVRGALGGDYWNCTLATPVQSPNTRTDLDHANFQAVALLMRSVSPDIRKHLKDGYDHTPAEVLKMIKKAVGTGTVADILIHLQAWLDVGPPPTGMDAFAKYQVTTIELFNTLSGHELTFEQIVSFRLVHFGKDLYREYYTQTLWQGLDRLPSPTEVLQSLHTQADQTPAPKPVAMVASPIVTADKSTAPPFSPCHHCGGPHWNRKCPDNKAGSKGKKMKAPSAPSASLVTAPDISTLVDGPVLGYLTATMSTLARPSIILDSGATHHIVNDRACFTSFRKCKPAPLEGITGEVVNSIEGVGSAIVRSFDGSIGQLNDTLFVPTAPVNLFSASCANIGGYDIRLTRAKATVSIANTVCHTGELKNGLYHMQALLVDVAALVYQVGAFLRALVAVPMSVLHGRFAHLHPRALRQLILTEAVSGVSIEVDSNEDLKCDTCQAGKITHRPFPAVASNRSAQPLERVHMDLLAFDGAVSLGGARYALVIVDDHSWYLWAILMSHKSDTFAAFKSWLAKVERSTSRKVLAVRSDNGGKFMSNEFSRFLEEQGITCQLSIPDTPQQNGVAERANRLITKGVRSMLHQSGLPHALWAEALAMYVYVKNCSPHSANSGTTPHTRWYSSKPSAGHLRVFGCRAWKAATTEPRSKLNPQGISLVFVSYDLESKGYRLLNPNTRQVFKSRTPPLPAAGDDDSGVIIFPPEHVDPPAALRFDAPGPAWQPPAGPRACNPPARYGALASLRSTPSAFAFSLGDEVVALVANLAEAGINVSKADRPLSEPEDPFMLPTSNPSTWKEAMRHPRAEGWKAGAIKEFRSMKNNFKVFSVVNLASVPRAATILPSCHVFWTKRNKAGKMVSLKSRIVAQGCTQRAGDFDETFAPTAEFTSICALVAHAASRGHHIIQANVDKAYLHGILEEEIYMRVPTGIKGYDGKCLCLHCSIYGLKQAG</sequence>
<dbReference type="EMBL" id="FQNC01000011">
    <property type="protein sequence ID" value="SGY12556.1"/>
    <property type="molecule type" value="Genomic_DNA"/>
</dbReference>
<reference evidence="4 5" key="1">
    <citation type="submission" date="2016-11" db="EMBL/GenBank/DDBJ databases">
        <authorList>
            <person name="Jaros S."/>
            <person name="Januszkiewicz K."/>
            <person name="Wedrychowicz H."/>
        </authorList>
    </citation>
    <scope>NUCLEOTIDE SEQUENCE [LARGE SCALE GENOMIC DNA]</scope>
</reference>
<keyword evidence="5" id="KW-1185">Reference proteome</keyword>
<dbReference type="InterPro" id="IPR012337">
    <property type="entry name" value="RNaseH-like_sf"/>
</dbReference>